<evidence type="ECO:0000313" key="3">
    <source>
        <dbReference type="Proteomes" id="UP000283087"/>
    </source>
</evidence>
<dbReference type="NCBIfam" id="TIGR01414">
    <property type="entry name" value="autotrans_barl"/>
    <property type="match status" value="1"/>
</dbReference>
<proteinExistence type="predicted"/>
<dbReference type="OrthoDB" id="9778934at2"/>
<evidence type="ECO:0000313" key="2">
    <source>
        <dbReference type="EMBL" id="RTE66248.1"/>
    </source>
</evidence>
<gene>
    <name evidence="2" type="ORF">EH243_08055</name>
</gene>
<dbReference type="Proteomes" id="UP000283087">
    <property type="component" value="Unassembled WGS sequence"/>
</dbReference>
<dbReference type="AlphaFoldDB" id="A0A430KS02"/>
<protein>
    <submittedName>
        <fullName evidence="2">Copper resistance protein B</fullName>
    </submittedName>
</protein>
<dbReference type="Gene3D" id="2.40.128.130">
    <property type="entry name" value="Autotransporter beta-domain"/>
    <property type="match status" value="1"/>
</dbReference>
<name>A0A430KS02_9GAMM</name>
<reference evidence="2 3" key="1">
    <citation type="submission" date="2018-11" db="EMBL/GenBank/DDBJ databases">
        <title>The draft genome sequence of Amphritea opalescens ANRC-JH13T.</title>
        <authorList>
            <person name="Fang Z."/>
            <person name="Zhang Y."/>
            <person name="Han X."/>
        </authorList>
    </citation>
    <scope>NUCLEOTIDE SEQUENCE [LARGE SCALE GENOMIC DNA]</scope>
    <source>
        <strain evidence="2 3">ANRC-JH13</strain>
    </source>
</reference>
<dbReference type="InterPro" id="IPR007939">
    <property type="entry name" value="Cu-R_B_prcur"/>
</dbReference>
<dbReference type="InterPro" id="IPR036709">
    <property type="entry name" value="Autotransporte_beta_dom_sf"/>
</dbReference>
<dbReference type="GO" id="GO:0005507">
    <property type="term" value="F:copper ion binding"/>
    <property type="evidence" value="ECO:0007669"/>
    <property type="project" value="InterPro"/>
</dbReference>
<keyword evidence="1" id="KW-0732">Signal</keyword>
<dbReference type="EMBL" id="RQXW01000006">
    <property type="protein sequence ID" value="RTE66248.1"/>
    <property type="molecule type" value="Genomic_DNA"/>
</dbReference>
<sequence length="279" mass="31125">MLKPLAIITTIAMSASPILASAASADTQTEAKAQGGEAPANARDPHAYSDGYTLEKGPYALAGPRQLKLADEHKFWAIQGDRIEYNDESESGVFDLLGWYGTTYDRLTIKLEGDIANGRLEESQTDILWSHAYNAYFDTQLGIRLDQYDEGIDRQWLAVGLQGLAPYWFELDMTAYLGESGRTALSLEAEYELLLSQQWILQPRAEMSFYGQDDIENGLGSGLTDTALGLRLRYEITRQFAPYIGVEWTSKFGETADIARAADNSVRDARYVVGVKFWF</sequence>
<comment type="caution">
    <text evidence="2">The sequence shown here is derived from an EMBL/GenBank/DDBJ whole genome shotgun (WGS) entry which is preliminary data.</text>
</comment>
<keyword evidence="3" id="KW-1185">Reference proteome</keyword>
<dbReference type="InterPro" id="IPR006315">
    <property type="entry name" value="OM_autotransptr_brl_dom"/>
</dbReference>
<organism evidence="2 3">
    <name type="scientific">Amphritea opalescens</name>
    <dbReference type="NCBI Taxonomy" id="2490544"/>
    <lineage>
        <taxon>Bacteria</taxon>
        <taxon>Pseudomonadati</taxon>
        <taxon>Pseudomonadota</taxon>
        <taxon>Gammaproteobacteria</taxon>
        <taxon>Oceanospirillales</taxon>
        <taxon>Oceanospirillaceae</taxon>
        <taxon>Amphritea</taxon>
    </lineage>
</organism>
<dbReference type="SUPFAM" id="SSF103515">
    <property type="entry name" value="Autotransporter"/>
    <property type="match status" value="1"/>
</dbReference>
<accession>A0A430KS02</accession>
<feature type="signal peptide" evidence="1">
    <location>
        <begin position="1"/>
        <end position="22"/>
    </location>
</feature>
<feature type="chain" id="PRO_5019330971" evidence="1">
    <location>
        <begin position="23"/>
        <end position="279"/>
    </location>
</feature>
<evidence type="ECO:0000256" key="1">
    <source>
        <dbReference type="SAM" id="SignalP"/>
    </source>
</evidence>
<dbReference type="GO" id="GO:0009279">
    <property type="term" value="C:cell outer membrane"/>
    <property type="evidence" value="ECO:0007669"/>
    <property type="project" value="InterPro"/>
</dbReference>
<dbReference type="GO" id="GO:0006878">
    <property type="term" value="P:intracellular copper ion homeostasis"/>
    <property type="evidence" value="ECO:0007669"/>
    <property type="project" value="InterPro"/>
</dbReference>
<dbReference type="Pfam" id="PF05275">
    <property type="entry name" value="CopB"/>
    <property type="match status" value="1"/>
</dbReference>